<evidence type="ECO:0000256" key="1">
    <source>
        <dbReference type="SAM" id="SignalP"/>
    </source>
</evidence>
<keyword evidence="1" id="KW-0732">Signal</keyword>
<reference evidence="2 3" key="1">
    <citation type="submission" date="2017-03" db="EMBL/GenBank/DDBJ databases">
        <title>Widespread Adenine N6-methylation of Active Genes in Fungi.</title>
        <authorList>
            <consortium name="DOE Joint Genome Institute"/>
            <person name="Mondo S.J."/>
            <person name="Dannebaum R.O."/>
            <person name="Kuo R.C."/>
            <person name="Louie K.B."/>
            <person name="Bewick A.J."/>
            <person name="Labutti K."/>
            <person name="Haridas S."/>
            <person name="Kuo A."/>
            <person name="Salamov A."/>
            <person name="Ahrendt S.R."/>
            <person name="Lau R."/>
            <person name="Bowen B.P."/>
            <person name="Lipzen A."/>
            <person name="Sullivan W."/>
            <person name="Andreopoulos W.B."/>
            <person name="Clum A."/>
            <person name="Lindquist E."/>
            <person name="Daum C."/>
            <person name="Northen T.R."/>
            <person name="Ramamoorthy G."/>
            <person name="Schmitz R.J."/>
            <person name="Gryganskyi A."/>
            <person name="Culley D."/>
            <person name="Magnuson J."/>
            <person name="James T.Y."/>
            <person name="O'Malley M.A."/>
            <person name="Stajich J.E."/>
            <person name="Spatafora J.W."/>
            <person name="Visel A."/>
            <person name="Grigoriev I.V."/>
        </authorList>
    </citation>
    <scope>NUCLEOTIDE SEQUENCE [LARGE SCALE GENOMIC DNA]</scope>
    <source>
        <strain evidence="2 3">NRRL Y-17943</strain>
    </source>
</reference>
<protein>
    <recommendedName>
        <fullName evidence="4">Ser-Thr-rich glycosyl-phosphatidyl-inositol-anchored membrane family-domain-containing protein</fullName>
    </recommendedName>
</protein>
<evidence type="ECO:0000313" key="2">
    <source>
        <dbReference type="EMBL" id="ORX40229.1"/>
    </source>
</evidence>
<dbReference type="OrthoDB" id="2566935at2759"/>
<dbReference type="EMBL" id="NBSH01000002">
    <property type="protein sequence ID" value="ORX40229.1"/>
    <property type="molecule type" value="Genomic_DNA"/>
</dbReference>
<dbReference type="AlphaFoldDB" id="A0A1Y1UQF4"/>
<keyword evidence="3" id="KW-1185">Reference proteome</keyword>
<accession>A0A1Y1UQF4</accession>
<feature type="signal peptide" evidence="1">
    <location>
        <begin position="1"/>
        <end position="21"/>
    </location>
</feature>
<organism evidence="2 3">
    <name type="scientific">Kockovaella imperatae</name>
    <dbReference type="NCBI Taxonomy" id="4999"/>
    <lineage>
        <taxon>Eukaryota</taxon>
        <taxon>Fungi</taxon>
        <taxon>Dikarya</taxon>
        <taxon>Basidiomycota</taxon>
        <taxon>Agaricomycotina</taxon>
        <taxon>Tremellomycetes</taxon>
        <taxon>Tremellales</taxon>
        <taxon>Cuniculitremaceae</taxon>
        <taxon>Kockovaella</taxon>
    </lineage>
</organism>
<dbReference type="RefSeq" id="XP_021874014.1">
    <property type="nucleotide sequence ID" value="XM_022017894.1"/>
</dbReference>
<comment type="caution">
    <text evidence="2">The sequence shown here is derived from an EMBL/GenBank/DDBJ whole genome shotgun (WGS) entry which is preliminary data.</text>
</comment>
<dbReference type="GeneID" id="33559703"/>
<evidence type="ECO:0000313" key="3">
    <source>
        <dbReference type="Proteomes" id="UP000193218"/>
    </source>
</evidence>
<feature type="chain" id="PRO_5012824431" description="Ser-Thr-rich glycosyl-phosphatidyl-inositol-anchored membrane family-domain-containing protein" evidence="1">
    <location>
        <begin position="22"/>
        <end position="135"/>
    </location>
</feature>
<evidence type="ECO:0008006" key="4">
    <source>
        <dbReference type="Google" id="ProtNLM"/>
    </source>
</evidence>
<proteinExistence type="predicted"/>
<dbReference type="Proteomes" id="UP000193218">
    <property type="component" value="Unassembled WGS sequence"/>
</dbReference>
<name>A0A1Y1UQF4_9TREE</name>
<sequence length="135" mass="15223">MLTLFYLPLLLLAPLFTLADSQDPGQGHGKQYYPWNSVKWTMPLSSVKADTTVDLTWTGGSANGYEVYYVPQWEGQDVFESIDIATTSHKSVRWHTPHADQFPDGTTFILGVRDVIAGPKSTWYDLTGLVKFDRH</sequence>
<dbReference type="InParanoid" id="A0A1Y1UQF4"/>
<gene>
    <name evidence="2" type="ORF">BD324DRAFT_648823</name>
</gene>